<evidence type="ECO:0000313" key="2">
    <source>
        <dbReference type="EMBL" id="KAG8583429.1"/>
    </source>
</evidence>
<protein>
    <submittedName>
        <fullName evidence="2">Uncharacterized protein</fullName>
    </submittedName>
</protein>
<proteinExistence type="predicted"/>
<dbReference type="Proteomes" id="UP000824782">
    <property type="component" value="Unassembled WGS sequence"/>
</dbReference>
<dbReference type="PANTHER" id="PTHR44525">
    <property type="entry name" value="WD REPEAT-CONTAINING PROTEIN 27"/>
    <property type="match status" value="1"/>
</dbReference>
<evidence type="ECO:0000256" key="1">
    <source>
        <dbReference type="ARBA" id="ARBA00022737"/>
    </source>
</evidence>
<accession>A0AAV7CEH3</accession>
<dbReference type="EMBL" id="WNYA01000003">
    <property type="protein sequence ID" value="KAG8583429.1"/>
    <property type="molecule type" value="Genomic_DNA"/>
</dbReference>
<gene>
    <name evidence="2" type="ORF">GDO81_008404</name>
</gene>
<name>A0AAV7CEH3_ENGPU</name>
<reference evidence="2" key="1">
    <citation type="thesis" date="2020" institute="ProQuest LLC" country="789 East Eisenhower Parkway, Ann Arbor, MI, USA">
        <title>Comparative Genomics and Chromosome Evolution.</title>
        <authorList>
            <person name="Mudd A.B."/>
        </authorList>
    </citation>
    <scope>NUCLEOTIDE SEQUENCE</scope>
    <source>
        <strain evidence="2">237g6f4</strain>
        <tissue evidence="2">Blood</tissue>
    </source>
</reference>
<dbReference type="PANTHER" id="PTHR44525:SF1">
    <property type="entry name" value="WD REPEAT-CONTAINING PROTEIN 27"/>
    <property type="match status" value="1"/>
</dbReference>
<dbReference type="SMART" id="SM00320">
    <property type="entry name" value="WD40"/>
    <property type="match status" value="2"/>
</dbReference>
<dbReference type="SUPFAM" id="SSF50978">
    <property type="entry name" value="WD40 repeat-like"/>
    <property type="match status" value="1"/>
</dbReference>
<dbReference type="InterPro" id="IPR001680">
    <property type="entry name" value="WD40_rpt"/>
</dbReference>
<dbReference type="Gene3D" id="2.130.10.10">
    <property type="entry name" value="YVTN repeat-like/Quinoprotein amine dehydrogenase"/>
    <property type="match status" value="1"/>
</dbReference>
<organism evidence="2 3">
    <name type="scientific">Engystomops pustulosus</name>
    <name type="common">Tungara frog</name>
    <name type="synonym">Physalaemus pustulosus</name>
    <dbReference type="NCBI Taxonomy" id="76066"/>
    <lineage>
        <taxon>Eukaryota</taxon>
        <taxon>Metazoa</taxon>
        <taxon>Chordata</taxon>
        <taxon>Craniata</taxon>
        <taxon>Vertebrata</taxon>
        <taxon>Euteleostomi</taxon>
        <taxon>Amphibia</taxon>
        <taxon>Batrachia</taxon>
        <taxon>Anura</taxon>
        <taxon>Neobatrachia</taxon>
        <taxon>Hyloidea</taxon>
        <taxon>Leptodactylidae</taxon>
        <taxon>Leiuperinae</taxon>
        <taxon>Engystomops</taxon>
    </lineage>
</organism>
<keyword evidence="1" id="KW-0677">Repeat</keyword>
<dbReference type="InterPro" id="IPR015943">
    <property type="entry name" value="WD40/YVTN_repeat-like_dom_sf"/>
</dbReference>
<dbReference type="InterPro" id="IPR042411">
    <property type="entry name" value="WDR27"/>
</dbReference>
<sequence length="243" mass="27298">MAARRPQGPHLGVHPERQLVAVCASTRVCILNTKQEEMLTELVVHSAPVTAAEFWCNNHLICISEDRTFSVWDYHLQHLIYQSGIISAFPLLKMYIDAENMQLVTGCADGMLRVFSLAKEHHFRSICHINLPKEKQKFCRIIHKTSQNGKRDNNPSLKDKNLEDIVDSGLPILHIQKCSQLNKELDMPLCGKVLRLIVGSSTDLLLVNIANAEVESVLHLEDYDNLSIQLAGSISISSQHGEK</sequence>
<evidence type="ECO:0000313" key="3">
    <source>
        <dbReference type="Proteomes" id="UP000824782"/>
    </source>
</evidence>
<dbReference type="InterPro" id="IPR036322">
    <property type="entry name" value="WD40_repeat_dom_sf"/>
</dbReference>
<dbReference type="AlphaFoldDB" id="A0AAV7CEH3"/>
<comment type="caution">
    <text evidence="2">The sequence shown here is derived from an EMBL/GenBank/DDBJ whole genome shotgun (WGS) entry which is preliminary data.</text>
</comment>
<keyword evidence="3" id="KW-1185">Reference proteome</keyword>